<dbReference type="GO" id="GO:0005886">
    <property type="term" value="C:plasma membrane"/>
    <property type="evidence" value="ECO:0007669"/>
    <property type="project" value="TreeGrafter"/>
</dbReference>
<organism evidence="2">
    <name type="scientific">marine sediment metagenome</name>
    <dbReference type="NCBI Taxonomy" id="412755"/>
    <lineage>
        <taxon>unclassified sequences</taxon>
        <taxon>metagenomes</taxon>
        <taxon>ecological metagenomes</taxon>
    </lineage>
</organism>
<dbReference type="InterPro" id="IPR015854">
    <property type="entry name" value="ABC_transpr_LolD-like"/>
</dbReference>
<dbReference type="AlphaFoldDB" id="X1HE59"/>
<evidence type="ECO:0000259" key="1">
    <source>
        <dbReference type="Pfam" id="PF00005"/>
    </source>
</evidence>
<feature type="domain" description="ABC transporter" evidence="1">
    <location>
        <begin position="4"/>
        <end position="39"/>
    </location>
</feature>
<dbReference type="Gene3D" id="3.40.50.300">
    <property type="entry name" value="P-loop containing nucleotide triphosphate hydrolases"/>
    <property type="match status" value="1"/>
</dbReference>
<sequence length="103" mass="11399">LEDRAEYFPNELSGGQQQRAAIARALINDPDIILADEPTGNIDSKSTTEILEIFSQLHKEGRTIVVVTHDRAVAEHAQRILELKDGQIIENDSSSKPENSGVY</sequence>
<protein>
    <recommendedName>
        <fullName evidence="1">ABC transporter domain-containing protein</fullName>
    </recommendedName>
</protein>
<dbReference type="GO" id="GO:0022857">
    <property type="term" value="F:transmembrane transporter activity"/>
    <property type="evidence" value="ECO:0007669"/>
    <property type="project" value="TreeGrafter"/>
</dbReference>
<name>X1HE59_9ZZZZ</name>
<comment type="caution">
    <text evidence="2">The sequence shown here is derived from an EMBL/GenBank/DDBJ whole genome shotgun (WGS) entry which is preliminary data.</text>
</comment>
<dbReference type="PANTHER" id="PTHR24220:SF86">
    <property type="entry name" value="ABC TRANSPORTER ABCH.1"/>
    <property type="match status" value="1"/>
</dbReference>
<proteinExistence type="predicted"/>
<dbReference type="GO" id="GO:0005524">
    <property type="term" value="F:ATP binding"/>
    <property type="evidence" value="ECO:0007669"/>
    <property type="project" value="InterPro"/>
</dbReference>
<dbReference type="SUPFAM" id="SSF52540">
    <property type="entry name" value="P-loop containing nucleoside triphosphate hydrolases"/>
    <property type="match status" value="1"/>
</dbReference>
<dbReference type="InterPro" id="IPR027417">
    <property type="entry name" value="P-loop_NTPase"/>
</dbReference>
<dbReference type="PANTHER" id="PTHR24220">
    <property type="entry name" value="IMPORT ATP-BINDING PROTEIN"/>
    <property type="match status" value="1"/>
</dbReference>
<evidence type="ECO:0000313" key="2">
    <source>
        <dbReference type="EMBL" id="GAH55365.1"/>
    </source>
</evidence>
<dbReference type="InterPro" id="IPR003439">
    <property type="entry name" value="ABC_transporter-like_ATP-bd"/>
</dbReference>
<gene>
    <name evidence="2" type="ORF">S03H2_36372</name>
</gene>
<dbReference type="EMBL" id="BARU01022310">
    <property type="protein sequence ID" value="GAH55365.1"/>
    <property type="molecule type" value="Genomic_DNA"/>
</dbReference>
<feature type="non-terminal residue" evidence="2">
    <location>
        <position position="1"/>
    </location>
</feature>
<dbReference type="Pfam" id="PF00005">
    <property type="entry name" value="ABC_tran"/>
    <property type="match status" value="1"/>
</dbReference>
<reference evidence="2" key="1">
    <citation type="journal article" date="2014" name="Front. Microbiol.">
        <title>High frequency of phylogenetically diverse reductive dehalogenase-homologous genes in deep subseafloor sedimentary metagenomes.</title>
        <authorList>
            <person name="Kawai M."/>
            <person name="Futagami T."/>
            <person name="Toyoda A."/>
            <person name="Takaki Y."/>
            <person name="Nishi S."/>
            <person name="Hori S."/>
            <person name="Arai W."/>
            <person name="Tsubouchi T."/>
            <person name="Morono Y."/>
            <person name="Uchiyama I."/>
            <person name="Ito T."/>
            <person name="Fujiyama A."/>
            <person name="Inagaki F."/>
            <person name="Takami H."/>
        </authorList>
    </citation>
    <scope>NUCLEOTIDE SEQUENCE</scope>
    <source>
        <strain evidence="2">Expedition CK06-06</strain>
    </source>
</reference>
<dbReference type="GO" id="GO:0016887">
    <property type="term" value="F:ATP hydrolysis activity"/>
    <property type="evidence" value="ECO:0007669"/>
    <property type="project" value="InterPro"/>
</dbReference>
<accession>X1HE59</accession>